<reference evidence="3" key="2">
    <citation type="submission" date="2025-08" db="UniProtKB">
        <authorList>
            <consortium name="RefSeq"/>
        </authorList>
    </citation>
    <scope>IDENTIFICATION</scope>
</reference>
<dbReference type="Proteomes" id="UP000818029">
    <property type="component" value="Chromosome D11"/>
</dbReference>
<dbReference type="SUPFAM" id="SSF56672">
    <property type="entry name" value="DNA/RNA polymerases"/>
    <property type="match status" value="1"/>
</dbReference>
<proteinExistence type="predicted"/>
<accession>A0A1U8K0Q7</accession>
<dbReference type="KEGG" id="ghi:107911189"/>
<dbReference type="RefSeq" id="XP_016694558.1">
    <property type="nucleotide sequence ID" value="XM_016839069.1"/>
</dbReference>
<protein>
    <recommendedName>
        <fullName evidence="4">RNA-directed DNA polymerase homolog</fullName>
    </recommendedName>
</protein>
<dbReference type="OrthoDB" id="1934635at2759"/>
<dbReference type="PANTHER" id="PTHR35046">
    <property type="entry name" value="ZINC KNUCKLE (CCHC-TYPE) FAMILY PROTEIN"/>
    <property type="match status" value="1"/>
</dbReference>
<feature type="region of interest" description="Disordered" evidence="1">
    <location>
        <begin position="72"/>
        <end position="94"/>
    </location>
</feature>
<evidence type="ECO:0000313" key="2">
    <source>
        <dbReference type="Proteomes" id="UP000818029"/>
    </source>
</evidence>
<evidence type="ECO:0000256" key="1">
    <source>
        <dbReference type="SAM" id="MobiDB-lite"/>
    </source>
</evidence>
<evidence type="ECO:0000313" key="3">
    <source>
        <dbReference type="RefSeq" id="XP_016694558.1"/>
    </source>
</evidence>
<sequence length="159" mass="18295">MRAAHLRLGKLWQYDRDVVHHGKLNRYSLVFKVKKFTLAPLDLKDVHNDQLKMKKFCDGVIGKKDIIEKAERKEAISDKSQNTNDPMDYKDVFNKAPEGLPPLQSIEHQIDLVPSATIPNCPAYRSNQEETKELQRQVDELLQKGYIRESLSPCVVPVL</sequence>
<dbReference type="PaxDb" id="3635-A0A1U8K0Q7"/>
<gene>
    <name evidence="3" type="primary">LOC107911189</name>
</gene>
<dbReference type="GeneID" id="107911189"/>
<name>A0A1U8K0Q7_GOSHI</name>
<dbReference type="Gene3D" id="3.10.10.10">
    <property type="entry name" value="HIV Type 1 Reverse Transcriptase, subunit A, domain 1"/>
    <property type="match status" value="1"/>
</dbReference>
<dbReference type="STRING" id="3635.A0A1U8K0Q7"/>
<dbReference type="PANTHER" id="PTHR35046:SF9">
    <property type="entry name" value="RNA-DIRECTED DNA POLYMERASE"/>
    <property type="match status" value="1"/>
</dbReference>
<dbReference type="InterPro" id="IPR043502">
    <property type="entry name" value="DNA/RNA_pol_sf"/>
</dbReference>
<evidence type="ECO:0008006" key="4">
    <source>
        <dbReference type="Google" id="ProtNLM"/>
    </source>
</evidence>
<keyword evidence="2" id="KW-1185">Reference proteome</keyword>
<dbReference type="AlphaFoldDB" id="A0A1U8K0Q7"/>
<reference evidence="2" key="1">
    <citation type="journal article" date="2020" name="Nat. Genet.">
        <title>Genomic diversifications of five Gossypium allopolyploid species and their impact on cotton improvement.</title>
        <authorList>
            <person name="Chen Z.J."/>
            <person name="Sreedasyam A."/>
            <person name="Ando A."/>
            <person name="Song Q."/>
            <person name="De Santiago L.M."/>
            <person name="Hulse-Kemp A.M."/>
            <person name="Ding M."/>
            <person name="Ye W."/>
            <person name="Kirkbride R.C."/>
            <person name="Jenkins J."/>
            <person name="Plott C."/>
            <person name="Lovell J."/>
            <person name="Lin Y.M."/>
            <person name="Vaughn R."/>
            <person name="Liu B."/>
            <person name="Simpson S."/>
            <person name="Scheffler B.E."/>
            <person name="Wen L."/>
            <person name="Saski C.A."/>
            <person name="Grover C.E."/>
            <person name="Hu G."/>
            <person name="Conover J.L."/>
            <person name="Carlson J.W."/>
            <person name="Shu S."/>
            <person name="Boston L.B."/>
            <person name="Williams M."/>
            <person name="Peterson D.G."/>
            <person name="McGee K."/>
            <person name="Jones D.C."/>
            <person name="Wendel J.F."/>
            <person name="Stelly D.M."/>
            <person name="Grimwood J."/>
            <person name="Schmutz J."/>
        </authorList>
    </citation>
    <scope>NUCLEOTIDE SEQUENCE [LARGE SCALE GENOMIC DNA]</scope>
    <source>
        <strain evidence="2">cv. TM-1</strain>
    </source>
</reference>
<organism evidence="2 3">
    <name type="scientific">Gossypium hirsutum</name>
    <name type="common">Upland cotton</name>
    <name type="synonym">Gossypium mexicanum</name>
    <dbReference type="NCBI Taxonomy" id="3635"/>
    <lineage>
        <taxon>Eukaryota</taxon>
        <taxon>Viridiplantae</taxon>
        <taxon>Streptophyta</taxon>
        <taxon>Embryophyta</taxon>
        <taxon>Tracheophyta</taxon>
        <taxon>Spermatophyta</taxon>
        <taxon>Magnoliopsida</taxon>
        <taxon>eudicotyledons</taxon>
        <taxon>Gunneridae</taxon>
        <taxon>Pentapetalae</taxon>
        <taxon>rosids</taxon>
        <taxon>malvids</taxon>
        <taxon>Malvales</taxon>
        <taxon>Malvaceae</taxon>
        <taxon>Malvoideae</taxon>
        <taxon>Gossypium</taxon>
    </lineage>
</organism>